<reference evidence="3" key="2">
    <citation type="journal article" date="2019" name="Int. J. Syst. Evol. Microbiol.">
        <title>The Global Catalogue of Microorganisms (GCM) 10K type strain sequencing project: providing services to taxonomists for standard genome sequencing and annotation.</title>
        <authorList>
            <consortium name="The Broad Institute Genomics Platform"/>
            <consortium name="The Broad Institute Genome Sequencing Center for Infectious Disease"/>
            <person name="Wu L."/>
            <person name="Ma J."/>
        </authorList>
    </citation>
    <scope>NUCLEOTIDE SEQUENCE [LARGE SCALE GENOMIC DNA]</scope>
    <source>
        <strain evidence="3">JCM 9687</strain>
    </source>
</reference>
<gene>
    <name evidence="1" type="ORF">GCM10020366_07480</name>
    <name evidence="2" type="ORF">GCM10020366_28400</name>
</gene>
<evidence type="ECO:0000313" key="2">
    <source>
        <dbReference type="EMBL" id="GAA3358017.1"/>
    </source>
</evidence>
<comment type="caution">
    <text evidence="2">The sequence shown here is derived from an EMBL/GenBank/DDBJ whole genome shotgun (WGS) entry which is preliminary data.</text>
</comment>
<proteinExistence type="predicted"/>
<dbReference type="EMBL" id="BAAAYK010000019">
    <property type="protein sequence ID" value="GAA3353605.1"/>
    <property type="molecule type" value="Genomic_DNA"/>
</dbReference>
<accession>A0ABP6RNL4</accession>
<name>A0ABP6RNL4_9PSEU</name>
<evidence type="ECO:0000313" key="3">
    <source>
        <dbReference type="Proteomes" id="UP001500483"/>
    </source>
</evidence>
<reference evidence="2" key="3">
    <citation type="submission" date="2023-12" db="EMBL/GenBank/DDBJ databases">
        <authorList>
            <person name="Sun Q."/>
            <person name="Inoue M."/>
        </authorList>
    </citation>
    <scope>NUCLEOTIDE SEQUENCE</scope>
    <source>
        <strain evidence="2">JCM 9687</strain>
    </source>
</reference>
<protein>
    <submittedName>
        <fullName evidence="2">Uncharacterized protein</fullName>
    </submittedName>
</protein>
<sequence>MSQRKTPDRVFEGKADALARASGAVAGRTVREVVCAGGLEIWATGPELVECADDPARAPAHLLDEETAPRP</sequence>
<dbReference type="EMBL" id="BAAAYK010000038">
    <property type="protein sequence ID" value="GAA3358017.1"/>
    <property type="molecule type" value="Genomic_DNA"/>
</dbReference>
<keyword evidence="3" id="KW-1185">Reference proteome</keyword>
<evidence type="ECO:0000313" key="1">
    <source>
        <dbReference type="EMBL" id="GAA3353605.1"/>
    </source>
</evidence>
<reference evidence="2" key="1">
    <citation type="journal article" date="2014" name="Int. J. Syst. Evol. Microbiol.">
        <title>Complete genome of a new Firmicutes species belonging to the dominant human colonic microbiota ('Ruminococcus bicirculans') reveals two chromosomes and a selective capacity to utilize plant glucans.</title>
        <authorList>
            <consortium name="NISC Comparative Sequencing Program"/>
            <person name="Wegmann U."/>
            <person name="Louis P."/>
            <person name="Goesmann A."/>
            <person name="Henrissat B."/>
            <person name="Duncan S.H."/>
            <person name="Flint H.J."/>
        </authorList>
    </citation>
    <scope>NUCLEOTIDE SEQUENCE</scope>
    <source>
        <strain evidence="2">JCM 9687</strain>
    </source>
</reference>
<organism evidence="2 3">
    <name type="scientific">Saccharopolyspora gregorii</name>
    <dbReference type="NCBI Taxonomy" id="33914"/>
    <lineage>
        <taxon>Bacteria</taxon>
        <taxon>Bacillati</taxon>
        <taxon>Actinomycetota</taxon>
        <taxon>Actinomycetes</taxon>
        <taxon>Pseudonocardiales</taxon>
        <taxon>Pseudonocardiaceae</taxon>
        <taxon>Saccharopolyspora</taxon>
    </lineage>
</organism>
<dbReference type="Proteomes" id="UP001500483">
    <property type="component" value="Unassembled WGS sequence"/>
</dbReference>